<organism evidence="2 3">
    <name type="scientific">Calocera cornea HHB12733</name>
    <dbReference type="NCBI Taxonomy" id="1353952"/>
    <lineage>
        <taxon>Eukaryota</taxon>
        <taxon>Fungi</taxon>
        <taxon>Dikarya</taxon>
        <taxon>Basidiomycota</taxon>
        <taxon>Agaricomycotina</taxon>
        <taxon>Dacrymycetes</taxon>
        <taxon>Dacrymycetales</taxon>
        <taxon>Dacrymycetaceae</taxon>
        <taxon>Calocera</taxon>
    </lineage>
</organism>
<dbReference type="GO" id="GO:0007165">
    <property type="term" value="P:signal transduction"/>
    <property type="evidence" value="ECO:0007669"/>
    <property type="project" value="TreeGrafter"/>
</dbReference>
<keyword evidence="2" id="KW-0418">Kinase</keyword>
<protein>
    <submittedName>
        <fullName evidence="2">Kinase-like protein</fullName>
    </submittedName>
</protein>
<dbReference type="InParanoid" id="A0A165EI48"/>
<name>A0A165EI48_9BASI</name>
<reference evidence="2 3" key="1">
    <citation type="journal article" date="2016" name="Mol. Biol. Evol.">
        <title>Comparative Genomics of Early-Diverging Mushroom-Forming Fungi Provides Insights into the Origins of Lignocellulose Decay Capabilities.</title>
        <authorList>
            <person name="Nagy L.G."/>
            <person name="Riley R."/>
            <person name="Tritt A."/>
            <person name="Adam C."/>
            <person name="Daum C."/>
            <person name="Floudas D."/>
            <person name="Sun H."/>
            <person name="Yadav J.S."/>
            <person name="Pangilinan J."/>
            <person name="Larsson K.H."/>
            <person name="Matsuura K."/>
            <person name="Barry K."/>
            <person name="Labutti K."/>
            <person name="Kuo R."/>
            <person name="Ohm R.A."/>
            <person name="Bhattacharya S.S."/>
            <person name="Shirouzu T."/>
            <person name="Yoshinaga Y."/>
            <person name="Martin F.M."/>
            <person name="Grigoriev I.V."/>
            <person name="Hibbett D.S."/>
        </authorList>
    </citation>
    <scope>NUCLEOTIDE SEQUENCE [LARGE SCALE GENOMIC DNA]</scope>
    <source>
        <strain evidence="2 3">HHB12733</strain>
    </source>
</reference>
<dbReference type="Pfam" id="PF07714">
    <property type="entry name" value="PK_Tyr_Ser-Thr"/>
    <property type="match status" value="1"/>
</dbReference>
<evidence type="ECO:0000259" key="1">
    <source>
        <dbReference type="PROSITE" id="PS50011"/>
    </source>
</evidence>
<dbReference type="OrthoDB" id="2804215at2759"/>
<dbReference type="GO" id="GO:0005737">
    <property type="term" value="C:cytoplasm"/>
    <property type="evidence" value="ECO:0007669"/>
    <property type="project" value="TreeGrafter"/>
</dbReference>
<dbReference type="PANTHER" id="PTHR23257:SF963">
    <property type="entry name" value="AT08303P"/>
    <property type="match status" value="1"/>
</dbReference>
<accession>A0A165EI48</accession>
<dbReference type="Gene3D" id="1.10.510.10">
    <property type="entry name" value="Transferase(Phosphotransferase) domain 1"/>
    <property type="match status" value="1"/>
</dbReference>
<sequence>MSIVLPVTDDGARRRIKHLVRELNGWTRVKHPNIVELRGVCEHGMHGLAMIMPWMQDGDLNTFLLKSPNIRRAPLVRNIALGLDYLHTLNPPIVHGDVRAANVLVDSSGQARLADFGLSRVFLEVEATDSSGSSAQQGNVRWMAPERIFPEEFQLTAVTSMTPASDMYSFGMVIYEIYTGRIPFYQERNIWTIPGSVKSGKRPLHPGISVADLTGLGDDMWEIAQGCWKPDRFLRPTARQVIGRAITLDDLSRAEG</sequence>
<keyword evidence="3" id="KW-1185">Reference proteome</keyword>
<dbReference type="InterPro" id="IPR001245">
    <property type="entry name" value="Ser-Thr/Tyr_kinase_cat_dom"/>
</dbReference>
<evidence type="ECO:0000313" key="3">
    <source>
        <dbReference type="Proteomes" id="UP000076842"/>
    </source>
</evidence>
<dbReference type="InterPro" id="IPR008266">
    <property type="entry name" value="Tyr_kinase_AS"/>
</dbReference>
<dbReference type="Proteomes" id="UP000076842">
    <property type="component" value="Unassembled WGS sequence"/>
</dbReference>
<feature type="domain" description="Protein kinase" evidence="1">
    <location>
        <begin position="1"/>
        <end position="248"/>
    </location>
</feature>
<dbReference type="GO" id="GO:0005524">
    <property type="term" value="F:ATP binding"/>
    <property type="evidence" value="ECO:0007669"/>
    <property type="project" value="InterPro"/>
</dbReference>
<gene>
    <name evidence="2" type="ORF">CALCODRAFT_456000</name>
</gene>
<dbReference type="PROSITE" id="PS50011">
    <property type="entry name" value="PROTEIN_KINASE_DOM"/>
    <property type="match status" value="1"/>
</dbReference>
<dbReference type="AlphaFoldDB" id="A0A165EI48"/>
<dbReference type="EMBL" id="KV424004">
    <property type="protein sequence ID" value="KZT54913.1"/>
    <property type="molecule type" value="Genomic_DNA"/>
</dbReference>
<dbReference type="GO" id="GO:0004672">
    <property type="term" value="F:protein kinase activity"/>
    <property type="evidence" value="ECO:0007669"/>
    <property type="project" value="InterPro"/>
</dbReference>
<dbReference type="SUPFAM" id="SSF56112">
    <property type="entry name" value="Protein kinase-like (PK-like)"/>
    <property type="match status" value="1"/>
</dbReference>
<keyword evidence="2" id="KW-0808">Transferase</keyword>
<evidence type="ECO:0000313" key="2">
    <source>
        <dbReference type="EMBL" id="KZT54913.1"/>
    </source>
</evidence>
<dbReference type="InterPro" id="IPR011009">
    <property type="entry name" value="Kinase-like_dom_sf"/>
</dbReference>
<proteinExistence type="predicted"/>
<dbReference type="InterPro" id="IPR050167">
    <property type="entry name" value="Ser_Thr_protein_kinase"/>
</dbReference>
<dbReference type="STRING" id="1353952.A0A165EI48"/>
<dbReference type="PANTHER" id="PTHR23257">
    <property type="entry name" value="SERINE-THREONINE PROTEIN KINASE"/>
    <property type="match status" value="1"/>
</dbReference>
<dbReference type="PROSITE" id="PS00109">
    <property type="entry name" value="PROTEIN_KINASE_TYR"/>
    <property type="match status" value="1"/>
</dbReference>
<dbReference type="PIRSF" id="PIRSF000654">
    <property type="entry name" value="Integrin-linked_kinase"/>
    <property type="match status" value="1"/>
</dbReference>
<dbReference type="InterPro" id="IPR000719">
    <property type="entry name" value="Prot_kinase_dom"/>
</dbReference>